<feature type="region of interest" description="Disordered" evidence="4">
    <location>
        <begin position="193"/>
        <end position="234"/>
    </location>
</feature>
<dbReference type="PANTHER" id="PTHR46031">
    <property type="match status" value="1"/>
</dbReference>
<dbReference type="Gene3D" id="3.30.160.20">
    <property type="match status" value="4"/>
</dbReference>
<evidence type="ECO:0000313" key="6">
    <source>
        <dbReference type="EMBL" id="KAH9304414.1"/>
    </source>
</evidence>
<dbReference type="PROSITE" id="PS50137">
    <property type="entry name" value="DS_RBD"/>
    <property type="match status" value="4"/>
</dbReference>
<comment type="caution">
    <text evidence="6">The sequence shown here is derived from an EMBL/GenBank/DDBJ whole genome shotgun (WGS) entry which is preliminary data.</text>
</comment>
<feature type="domain" description="DRBM" evidence="5">
    <location>
        <begin position="244"/>
        <end position="312"/>
    </location>
</feature>
<feature type="domain" description="DRBM" evidence="5">
    <location>
        <begin position="6"/>
        <end position="75"/>
    </location>
</feature>
<feature type="domain" description="DRBM" evidence="5">
    <location>
        <begin position="92"/>
        <end position="160"/>
    </location>
</feature>
<dbReference type="AlphaFoldDB" id="A0AA38CXQ9"/>
<protein>
    <recommendedName>
        <fullName evidence="5">DRBM domain-containing protein</fullName>
    </recommendedName>
</protein>
<feature type="non-terminal residue" evidence="6">
    <location>
        <position position="1"/>
    </location>
</feature>
<proteinExistence type="predicted"/>
<dbReference type="SMART" id="SM00358">
    <property type="entry name" value="DSRM"/>
    <property type="match status" value="4"/>
</dbReference>
<feature type="domain" description="DRBM" evidence="5">
    <location>
        <begin position="393"/>
        <end position="461"/>
    </location>
</feature>
<dbReference type="Pfam" id="PF00035">
    <property type="entry name" value="dsrm"/>
    <property type="match status" value="4"/>
</dbReference>
<dbReference type="EMBL" id="JAHRHJ020000008">
    <property type="protein sequence ID" value="KAH9304414.1"/>
    <property type="molecule type" value="Genomic_DNA"/>
</dbReference>
<dbReference type="Proteomes" id="UP000824469">
    <property type="component" value="Unassembled WGS sequence"/>
</dbReference>
<sequence length="518" mass="56001">MSKIILFKSRLQEYAQKASLPLPVYESAKEGPEHDPKYKATVIVNGTRYDSASNFSSIKAAEHGAAQIALEDLLKKSDGERDVWSEVHETGLCKNLLQAYAQQMSLPVPVYRTIRSGEIHCSIFMSTVEVAGVICTGGVASTKKEAEIKAARKALMALQPQACDSVSQSATQIISGLQATNVNMVSFQVPISDICPQPGENSQRKRDRDAEVSSEERKAVKPKQSSSISNSTPKNETLILERGLCKNLLQVYAQRMSLPVPVYRFTSSGEGHSPVFLSTVEVAGFSYTGDVASTKKEAEIKAARKALMALQPQPCGFVSQGAAQNISGSQATNSNILGSQVPISNICSQLGEGSQRKRSREVEVASEEHKAFNLKQSTSISPTPKIIIRERGLFKNLLQEYTQKLNLPLPVYSFSMSGDRHSPIFISTVQVSGVSYTGGIASSKKEAESKAAQKALMALEVQACFQAPNQNMSGSSVFISNLSSQLEVPRAKSNVDVEVANEDHMAVKSKQNMSNAGA</sequence>
<feature type="compositionally biased region" description="Basic and acidic residues" evidence="4">
    <location>
        <begin position="202"/>
        <end position="219"/>
    </location>
</feature>
<organism evidence="6 7">
    <name type="scientific">Taxus chinensis</name>
    <name type="common">Chinese yew</name>
    <name type="synonym">Taxus wallichiana var. chinensis</name>
    <dbReference type="NCBI Taxonomy" id="29808"/>
    <lineage>
        <taxon>Eukaryota</taxon>
        <taxon>Viridiplantae</taxon>
        <taxon>Streptophyta</taxon>
        <taxon>Embryophyta</taxon>
        <taxon>Tracheophyta</taxon>
        <taxon>Spermatophyta</taxon>
        <taxon>Pinopsida</taxon>
        <taxon>Pinidae</taxon>
        <taxon>Conifers II</taxon>
        <taxon>Cupressales</taxon>
        <taxon>Taxaceae</taxon>
        <taxon>Taxus</taxon>
    </lineage>
</organism>
<dbReference type="PANTHER" id="PTHR46031:SF35">
    <property type="entry name" value="DRBM DOMAIN-CONTAINING PROTEIN"/>
    <property type="match status" value="1"/>
</dbReference>
<reference evidence="6 7" key="1">
    <citation type="journal article" date="2021" name="Nat. Plants">
        <title>The Taxus genome provides insights into paclitaxel biosynthesis.</title>
        <authorList>
            <person name="Xiong X."/>
            <person name="Gou J."/>
            <person name="Liao Q."/>
            <person name="Li Y."/>
            <person name="Zhou Q."/>
            <person name="Bi G."/>
            <person name="Li C."/>
            <person name="Du R."/>
            <person name="Wang X."/>
            <person name="Sun T."/>
            <person name="Guo L."/>
            <person name="Liang H."/>
            <person name="Lu P."/>
            <person name="Wu Y."/>
            <person name="Zhang Z."/>
            <person name="Ro D.K."/>
            <person name="Shang Y."/>
            <person name="Huang S."/>
            <person name="Yan J."/>
        </authorList>
    </citation>
    <scope>NUCLEOTIDE SEQUENCE [LARGE SCALE GENOMIC DNA]</scope>
    <source>
        <strain evidence="6">Ta-2019</strain>
    </source>
</reference>
<keyword evidence="7" id="KW-1185">Reference proteome</keyword>
<dbReference type="SUPFAM" id="SSF54768">
    <property type="entry name" value="dsRNA-binding domain-like"/>
    <property type="match status" value="4"/>
</dbReference>
<dbReference type="InterPro" id="IPR014720">
    <property type="entry name" value="dsRBD_dom"/>
</dbReference>
<evidence type="ECO:0000256" key="2">
    <source>
        <dbReference type="ARBA" id="ARBA00022884"/>
    </source>
</evidence>
<dbReference type="GO" id="GO:0003723">
    <property type="term" value="F:RNA binding"/>
    <property type="evidence" value="ECO:0007669"/>
    <property type="project" value="UniProtKB-UniRule"/>
</dbReference>
<feature type="compositionally biased region" description="Polar residues" evidence="4">
    <location>
        <begin position="223"/>
        <end position="234"/>
    </location>
</feature>
<evidence type="ECO:0000256" key="3">
    <source>
        <dbReference type="PROSITE-ProRule" id="PRU00266"/>
    </source>
</evidence>
<keyword evidence="1" id="KW-0677">Repeat</keyword>
<name>A0AA38CXQ9_TAXCH</name>
<keyword evidence="2 3" id="KW-0694">RNA-binding</keyword>
<gene>
    <name evidence="6" type="ORF">KI387_008818</name>
</gene>
<evidence type="ECO:0000313" key="7">
    <source>
        <dbReference type="Proteomes" id="UP000824469"/>
    </source>
</evidence>
<evidence type="ECO:0000259" key="5">
    <source>
        <dbReference type="PROSITE" id="PS50137"/>
    </source>
</evidence>
<evidence type="ECO:0000256" key="4">
    <source>
        <dbReference type="SAM" id="MobiDB-lite"/>
    </source>
</evidence>
<accession>A0AA38CXQ9</accession>
<evidence type="ECO:0000256" key="1">
    <source>
        <dbReference type="ARBA" id="ARBA00022737"/>
    </source>
</evidence>
<dbReference type="OMA" id="WSEVHET"/>